<dbReference type="Gene3D" id="2.120.10.30">
    <property type="entry name" value="TolB, C-terminal domain"/>
    <property type="match status" value="1"/>
</dbReference>
<organism evidence="6 7">
    <name type="scientific">Nonlabens agnitus</name>
    <dbReference type="NCBI Taxonomy" id="870484"/>
    <lineage>
        <taxon>Bacteria</taxon>
        <taxon>Pseudomonadati</taxon>
        <taxon>Bacteroidota</taxon>
        <taxon>Flavobacteriia</taxon>
        <taxon>Flavobacteriales</taxon>
        <taxon>Flavobacteriaceae</taxon>
        <taxon>Nonlabens</taxon>
    </lineage>
</organism>
<reference evidence="6 7" key="1">
    <citation type="submission" date="2016-11" db="EMBL/GenBank/DDBJ databases">
        <title>Trade-off between light-utilization and light-protection in marine flavobacteria.</title>
        <authorList>
            <person name="Kumagai Y."/>
        </authorList>
    </citation>
    <scope>NUCLEOTIDE SEQUENCE [LARGE SCALE GENOMIC DNA]</scope>
    <source>
        <strain evidence="6 7">JCM 17109</strain>
    </source>
</reference>
<feature type="transmembrane region" description="Helical" evidence="5">
    <location>
        <begin position="6"/>
        <end position="26"/>
    </location>
</feature>
<dbReference type="EMBL" id="MQUC01000003">
    <property type="protein sequence ID" value="PRP66211.1"/>
    <property type="molecule type" value="Genomic_DNA"/>
</dbReference>
<keyword evidence="4 5" id="KW-0472">Membrane</keyword>
<protein>
    <recommendedName>
        <fullName evidence="8">SdiA-regulated family protein</fullName>
    </recommendedName>
</protein>
<dbReference type="InterPro" id="IPR011042">
    <property type="entry name" value="6-blade_b-propeller_TolB-like"/>
</dbReference>
<dbReference type="Proteomes" id="UP000239532">
    <property type="component" value="Unassembled WGS sequence"/>
</dbReference>
<dbReference type="InterPro" id="IPR009722">
    <property type="entry name" value="YjiK/CarP"/>
</dbReference>
<keyword evidence="5" id="KW-0812">Transmembrane</keyword>
<sequence length="285" mass="31982">MKNVKLTFALVVIGMVLVAVFAYLMVSHQKPMAASTNYEIVKTWPLQRELEEISGITWLTDNTIACIQDENGLIYIYDLEQGKVVERINFAGDGDYEAIAVMDDDAFVMRSDGRLFKVARFRESEQKTTTYFQTNFTPNDDMESLALNATGDMLLTIPKQTNNTEDAKGIYEIDPETKQTSSDPIIEIKINDSLFNKNEQRAVRTRFSPSDMAVHPQTGDFYLMEGVHPKLVVLDQKGLVKDIIFLDSKNFAQPEGIAISPTGRIYIANEGNAGIATIHEVIIKL</sequence>
<comment type="caution">
    <text evidence="6">The sequence shown here is derived from an EMBL/GenBank/DDBJ whole genome shotgun (WGS) entry which is preliminary data.</text>
</comment>
<dbReference type="AlphaFoldDB" id="A0A2S9WRV9"/>
<evidence type="ECO:0000313" key="7">
    <source>
        <dbReference type="Proteomes" id="UP000239532"/>
    </source>
</evidence>
<evidence type="ECO:0008006" key="8">
    <source>
        <dbReference type="Google" id="ProtNLM"/>
    </source>
</evidence>
<evidence type="ECO:0000256" key="1">
    <source>
        <dbReference type="ARBA" id="ARBA00004236"/>
    </source>
</evidence>
<dbReference type="Pfam" id="PF06977">
    <property type="entry name" value="SdiA-regulated"/>
    <property type="match status" value="1"/>
</dbReference>
<keyword evidence="3" id="KW-1003">Cell membrane</keyword>
<keyword evidence="5" id="KW-1133">Transmembrane helix</keyword>
<dbReference type="SUPFAM" id="SSF101898">
    <property type="entry name" value="NHL repeat"/>
    <property type="match status" value="1"/>
</dbReference>
<gene>
    <name evidence="6" type="ORF">BST86_03445</name>
</gene>
<keyword evidence="7" id="KW-1185">Reference proteome</keyword>
<comment type="subcellular location">
    <subcellularLocation>
        <location evidence="1">Cell membrane</location>
    </subcellularLocation>
</comment>
<evidence type="ECO:0000256" key="5">
    <source>
        <dbReference type="SAM" id="Phobius"/>
    </source>
</evidence>
<evidence type="ECO:0000256" key="2">
    <source>
        <dbReference type="ARBA" id="ARBA00009852"/>
    </source>
</evidence>
<evidence type="ECO:0000256" key="4">
    <source>
        <dbReference type="ARBA" id="ARBA00023136"/>
    </source>
</evidence>
<evidence type="ECO:0000256" key="3">
    <source>
        <dbReference type="ARBA" id="ARBA00022475"/>
    </source>
</evidence>
<accession>A0A2S9WRV9</accession>
<name>A0A2S9WRV9_9FLAO</name>
<proteinExistence type="inferred from homology"/>
<dbReference type="RefSeq" id="WP_105982049.1">
    <property type="nucleotide sequence ID" value="NZ_MQUC01000003.1"/>
</dbReference>
<evidence type="ECO:0000313" key="6">
    <source>
        <dbReference type="EMBL" id="PRP66211.1"/>
    </source>
</evidence>
<comment type="similarity">
    <text evidence="2">Belongs to the YjiK family.</text>
</comment>
<dbReference type="GO" id="GO:0005886">
    <property type="term" value="C:plasma membrane"/>
    <property type="evidence" value="ECO:0007669"/>
    <property type="project" value="UniProtKB-SubCell"/>
</dbReference>
<dbReference type="OrthoDB" id="5292493at2"/>